<dbReference type="RefSeq" id="XP_003959314.1">
    <property type="nucleotide sequence ID" value="XM_003959265.1"/>
</dbReference>
<dbReference type="PANTHER" id="PTHR28258">
    <property type="entry name" value="VACUOLAR SEGREGATION PROTEIN 7"/>
    <property type="match status" value="1"/>
</dbReference>
<dbReference type="eggNOG" id="ENOG502QU5B">
    <property type="taxonomic scope" value="Eukaryota"/>
</dbReference>
<feature type="compositionally biased region" description="Polar residues" evidence="1">
    <location>
        <begin position="118"/>
        <end position="144"/>
    </location>
</feature>
<evidence type="ECO:0000256" key="1">
    <source>
        <dbReference type="SAM" id="MobiDB-lite"/>
    </source>
</evidence>
<keyword evidence="2" id="KW-0812">Transmembrane</keyword>
<dbReference type="FunCoup" id="H2B0M9">
    <property type="interactions" value="24"/>
</dbReference>
<dbReference type="GO" id="GO:1903778">
    <property type="term" value="P:protein localization to vacuolar membrane"/>
    <property type="evidence" value="ECO:0007669"/>
    <property type="project" value="EnsemblFungi"/>
</dbReference>
<feature type="compositionally biased region" description="Polar residues" evidence="1">
    <location>
        <begin position="262"/>
        <end position="271"/>
    </location>
</feature>
<dbReference type="OrthoDB" id="1204at2759"/>
<feature type="region of interest" description="Disordered" evidence="1">
    <location>
        <begin position="299"/>
        <end position="339"/>
    </location>
</feature>
<keyword evidence="4" id="KW-1185">Reference proteome</keyword>
<dbReference type="GO" id="GO:0000329">
    <property type="term" value="C:fungal-type vacuole membrane"/>
    <property type="evidence" value="ECO:0007669"/>
    <property type="project" value="EnsemblFungi"/>
</dbReference>
<feature type="region of interest" description="Disordered" evidence="1">
    <location>
        <begin position="197"/>
        <end position="272"/>
    </location>
</feature>
<proteinExistence type="predicted"/>
<dbReference type="InterPro" id="IPR024260">
    <property type="entry name" value="Vac7"/>
</dbReference>
<evidence type="ECO:0000256" key="2">
    <source>
        <dbReference type="SAM" id="Phobius"/>
    </source>
</evidence>
<feature type="transmembrane region" description="Helical" evidence="2">
    <location>
        <begin position="893"/>
        <end position="915"/>
    </location>
</feature>
<accession>H2B0M9</accession>
<protein>
    <recommendedName>
        <fullName evidence="5">Vacuolar segregation protein 7</fullName>
    </recommendedName>
</protein>
<dbReference type="InParanoid" id="H2B0M9"/>
<organism evidence="3 4">
    <name type="scientific">Kazachstania africana (strain ATCC 22294 / BCRC 22015 / CBS 2517 / CECT 1963 / NBRC 1671 / NRRL Y-8276)</name>
    <name type="common">Yeast</name>
    <name type="synonym">Kluyveromyces africanus</name>
    <dbReference type="NCBI Taxonomy" id="1071382"/>
    <lineage>
        <taxon>Eukaryota</taxon>
        <taxon>Fungi</taxon>
        <taxon>Dikarya</taxon>
        <taxon>Ascomycota</taxon>
        <taxon>Saccharomycotina</taxon>
        <taxon>Saccharomycetes</taxon>
        <taxon>Saccharomycetales</taxon>
        <taxon>Saccharomycetaceae</taxon>
        <taxon>Kazachstania</taxon>
    </lineage>
</organism>
<feature type="compositionally biased region" description="Polar residues" evidence="1">
    <location>
        <begin position="26"/>
        <end position="46"/>
    </location>
</feature>
<dbReference type="HOGENOM" id="CLU_006002_0_0_1"/>
<dbReference type="PANTHER" id="PTHR28258:SF1">
    <property type="entry name" value="VACUOLAR SEGREGATION PROTEIN 7"/>
    <property type="match status" value="1"/>
</dbReference>
<sequence length="1095" mass="122220">MDNDEDGQSKKFIVETETVEAPESNLLLSASNKLPGNNVTSVTETDVSPDITTSLPNNPNLTTTNSNNSATFDRSRGVEPSIHSFQDDHISGVSELRNESVSSNIMPHLDDRREQNKVETNSSTSHNTLIDNNPLSTHLNQSSLRNKKSKLLVESPLVPSVNREDEPNHTKDDLSKNQFPRKSNIIDDLLKVSERPTKLNNNDADKNRTLLKVKESINKTKNDADSPATTRSQSTSKGKQLVNMETPLMLNTSKPVLKDDTSAVNARSSVDQKLDNNPIKKIIERPPIQSMNSREVLLTPDAGKDNKHPKISNLHMTASSSSNSNNSEANPKEKNVPSKNLASTEDIHSQFGLDGSSQKPTKADFFAARLASAVGENEGSDSEETFVYESAANSTKNLIYPNASSVALNLTASGTGNAISLANNTNDVQQNKVPGVAPKMSVPVLNSNKKLMSRLKNTRHVSTGGMPALSASQQPPVIAAAPSNVASNLSAVINADSVTSSNAPRSKVHSNSHNNSNNRNNDDNSNNNNNVDEMTSLRSISHQSYKPNDVRSIRSFISEQQHVSPDRHKNVTGFTHSTKDTKHLQNTAQRSSSMKPSYSNLTLRQNISTNKMNLEDSANNYNPDSKRVLRTTVSKIFDSNNTPLRRYSGVPDHINLEDYIEQANDYNVVNSHQNPHNSNGSLMHSNSVKINSSYLTNNNDSRRMVSNSHPTNDNHATWGPVENDYGNGSNVGNSTNNDNNYYYNEPSAIEEVEEEEQFKQSPASHTATKDDNDEHSMFYYNHRSDLEARPQISDYEDDDGVDVVDEEGIDPRYYHQVHGSPSHFQGYKSMNGYYDYSFASSADQYPRQNVNEYTPLKVSQQPGYRRKVSRNQIDYSPHNFYTKKSTWSKLKHFIYFSFIVISLMTVGFVFGFTLATNKELQNFDIVLIDNVISTKEELIFDATASAFNPGFFTISIFDAELDIFAKSQYTRARSGDKSKEVETILLGRVNELDNPLSFQGGFFNRNYDVSMSSFRILNPGSIKDDETELRVVEIQDDDNEKKWGRLIKHDYQLILRGNLKYRIPFFNNEKSLAIQKTVEISVEDEGDTIMRSITI</sequence>
<dbReference type="GO" id="GO:0070772">
    <property type="term" value="C:PAS complex"/>
    <property type="evidence" value="ECO:0007669"/>
    <property type="project" value="EnsemblFungi"/>
</dbReference>
<dbReference type="GeneID" id="13883829"/>
<evidence type="ECO:0000313" key="4">
    <source>
        <dbReference type="Proteomes" id="UP000005220"/>
    </source>
</evidence>
<dbReference type="GO" id="GO:0000011">
    <property type="term" value="P:vacuole inheritance"/>
    <property type="evidence" value="ECO:0007669"/>
    <property type="project" value="TreeGrafter"/>
</dbReference>
<dbReference type="GO" id="GO:0010513">
    <property type="term" value="P:positive regulation of phosphatidylinositol biosynthetic process"/>
    <property type="evidence" value="ECO:0007669"/>
    <property type="project" value="EnsemblFungi"/>
</dbReference>
<feature type="compositionally biased region" description="Basic and acidic residues" evidence="1">
    <location>
        <begin position="108"/>
        <end position="117"/>
    </location>
</feature>
<feature type="compositionally biased region" description="Polar residues" evidence="1">
    <location>
        <begin position="227"/>
        <end position="238"/>
    </location>
</feature>
<feature type="compositionally biased region" description="Low complexity" evidence="1">
    <location>
        <begin position="509"/>
        <end position="530"/>
    </location>
</feature>
<name>H2B0M9_KAZAF</name>
<dbReference type="STRING" id="1071382.H2B0M9"/>
<gene>
    <name evidence="3" type="primary">KAFR0J01120</name>
    <name evidence="3" type="ORF">KAFR_0J01120</name>
</gene>
<dbReference type="Pfam" id="PF12751">
    <property type="entry name" value="Vac7"/>
    <property type="match status" value="2"/>
</dbReference>
<feature type="region of interest" description="Disordered" evidence="1">
    <location>
        <begin position="24"/>
        <end position="89"/>
    </location>
</feature>
<dbReference type="EMBL" id="HE650830">
    <property type="protein sequence ID" value="CCF60179.1"/>
    <property type="molecule type" value="Genomic_DNA"/>
</dbReference>
<dbReference type="GO" id="GO:0008047">
    <property type="term" value="F:enzyme activator activity"/>
    <property type="evidence" value="ECO:0007669"/>
    <property type="project" value="EnsemblFungi"/>
</dbReference>
<feature type="region of interest" description="Disordered" evidence="1">
    <location>
        <begin position="498"/>
        <end position="532"/>
    </location>
</feature>
<keyword evidence="2" id="KW-0472">Membrane</keyword>
<dbReference type="Proteomes" id="UP000005220">
    <property type="component" value="Chromosome 10"/>
</dbReference>
<feature type="compositionally biased region" description="Low complexity" evidence="1">
    <location>
        <begin position="52"/>
        <end position="69"/>
    </location>
</feature>
<feature type="region of interest" description="Disordered" evidence="1">
    <location>
        <begin position="106"/>
        <end position="180"/>
    </location>
</feature>
<feature type="compositionally biased region" description="Basic and acidic residues" evidence="1">
    <location>
        <begin position="197"/>
        <end position="224"/>
    </location>
</feature>
<evidence type="ECO:0008006" key="5">
    <source>
        <dbReference type="Google" id="ProtNLM"/>
    </source>
</evidence>
<dbReference type="AlphaFoldDB" id="H2B0M9"/>
<reference evidence="3 4" key="1">
    <citation type="journal article" date="2011" name="Proc. Natl. Acad. Sci. U.S.A.">
        <title>Evolutionary erosion of yeast sex chromosomes by mating-type switching accidents.</title>
        <authorList>
            <person name="Gordon J.L."/>
            <person name="Armisen D."/>
            <person name="Proux-Wera E."/>
            <person name="Oheigeartaigh S.S."/>
            <person name="Byrne K.P."/>
            <person name="Wolfe K.H."/>
        </authorList>
    </citation>
    <scope>NUCLEOTIDE SEQUENCE [LARGE SCALE GENOMIC DNA]</scope>
    <source>
        <strain evidence="4">ATCC 22294 / BCRC 22015 / CBS 2517 / CECT 1963 / NBRC 1671 / NRRL Y-8276</strain>
    </source>
</reference>
<dbReference type="KEGG" id="kaf:KAFR_0J01120"/>
<evidence type="ECO:0000313" key="3">
    <source>
        <dbReference type="EMBL" id="CCF60179.1"/>
    </source>
</evidence>
<keyword evidence="2" id="KW-1133">Transmembrane helix</keyword>
<feature type="compositionally biased region" description="Basic and acidic residues" evidence="1">
    <location>
        <begin position="162"/>
        <end position="175"/>
    </location>
</feature>